<evidence type="ECO:0000259" key="2">
    <source>
        <dbReference type="Pfam" id="PF08308"/>
    </source>
</evidence>
<proteinExistence type="predicted"/>
<evidence type="ECO:0000259" key="1">
    <source>
        <dbReference type="Pfam" id="PF03797"/>
    </source>
</evidence>
<dbReference type="PANTHER" id="PTHR36194:SF1">
    <property type="entry name" value="S-LAYER-LIKE PROTEIN"/>
    <property type="match status" value="1"/>
</dbReference>
<feature type="domain" description="PEGA" evidence="2">
    <location>
        <begin position="224"/>
        <end position="292"/>
    </location>
</feature>
<organism evidence="3 4">
    <name type="scientific">Segatella copri</name>
    <dbReference type="NCBI Taxonomy" id="165179"/>
    <lineage>
        <taxon>Bacteria</taxon>
        <taxon>Pseudomonadati</taxon>
        <taxon>Bacteroidota</taxon>
        <taxon>Bacteroidia</taxon>
        <taxon>Bacteroidales</taxon>
        <taxon>Prevotellaceae</taxon>
        <taxon>Segatella</taxon>
    </lineage>
</organism>
<gene>
    <name evidence="3" type="ORF">FYJ72_02390</name>
</gene>
<sequence>MSNDYYQILNLHRRWGILIAIFLFSSFVHAQKISVSRFVLAESDLTAQNKSTLVEDQNGDKCALIRVQTTQKGFSFDVGSAGVQKVDDNHIGEIWLYVPFGVRHISIRHPQLGSLVNYSFPINIEKARTYIMEITSDKVFVNYYDDSRKQKLNIRVFPANASITLNGMNIKLNSKGEASQELSFGTYTYKVVADRYYSKEGQVVINDSVHIQQLVVNDLKPIMGKISVHTNPYNAEIMLDGVSIPSNTSLTPYATQIGHHKLIVKQIGYKTEERDIKVEQDKITDINIILSQLAMFSFRSDPTGAIVSVSGEKLGTTPCQKELKTGSYEVFAQKVGYKDYKKKMDLSSSSPNVNISLSRIYNYKNEFYAEAGVRVGTFVSFGGTIGGYISNVNIEASAFYGTGNSETIYWSGNDTKPISSIYHPELVVSGKVGYGIAAGTRFRITPQLGINYLSLKESMQEESNVTPANGSNVTSALFGVRFSVIITNHFGVSLSPEYSFGVGKSNGYKELEAVSSKIKNWGQGFNVKLGLMIAF</sequence>
<accession>A0A6I2TSA7</accession>
<dbReference type="Pfam" id="PF03797">
    <property type="entry name" value="Autotransporter"/>
    <property type="match status" value="1"/>
</dbReference>
<dbReference type="InterPro" id="IPR013229">
    <property type="entry name" value="PEGA"/>
</dbReference>
<dbReference type="Proteomes" id="UP000450161">
    <property type="component" value="Unassembled WGS sequence"/>
</dbReference>
<feature type="domain" description="Autotransporter" evidence="1">
    <location>
        <begin position="380"/>
        <end position="505"/>
    </location>
</feature>
<dbReference type="EMBL" id="VUNF01000002">
    <property type="protein sequence ID" value="MST76561.1"/>
    <property type="molecule type" value="Genomic_DNA"/>
</dbReference>
<dbReference type="Pfam" id="PF08308">
    <property type="entry name" value="PEGA"/>
    <property type="match status" value="2"/>
</dbReference>
<evidence type="ECO:0000313" key="4">
    <source>
        <dbReference type="Proteomes" id="UP000450161"/>
    </source>
</evidence>
<dbReference type="InterPro" id="IPR005546">
    <property type="entry name" value="Autotransporte_beta"/>
</dbReference>
<dbReference type="SUPFAM" id="SSF103515">
    <property type="entry name" value="Autotransporter"/>
    <property type="match status" value="1"/>
</dbReference>
<comment type="caution">
    <text evidence="3">The sequence shown here is derived from an EMBL/GenBank/DDBJ whole genome shotgun (WGS) entry which is preliminary data.</text>
</comment>
<name>A0A6I2TSA7_9BACT</name>
<dbReference type="PANTHER" id="PTHR36194">
    <property type="entry name" value="S-LAYER-LIKE PROTEIN"/>
    <property type="match status" value="1"/>
</dbReference>
<feature type="domain" description="PEGA" evidence="2">
    <location>
        <begin position="299"/>
        <end position="357"/>
    </location>
</feature>
<protein>
    <submittedName>
        <fullName evidence="3">PEGA domain-containing protein</fullName>
    </submittedName>
</protein>
<dbReference type="RefSeq" id="WP_154480272.1">
    <property type="nucleotide sequence ID" value="NZ_VUNF01000002.1"/>
</dbReference>
<evidence type="ECO:0000313" key="3">
    <source>
        <dbReference type="EMBL" id="MST76561.1"/>
    </source>
</evidence>
<dbReference type="InterPro" id="IPR036709">
    <property type="entry name" value="Autotransporte_beta_dom_sf"/>
</dbReference>
<reference evidence="3 4" key="1">
    <citation type="submission" date="2019-08" db="EMBL/GenBank/DDBJ databases">
        <title>In-depth cultivation of the pig gut microbiome towards novel bacterial diversity and tailored functional studies.</title>
        <authorList>
            <person name="Wylensek D."/>
            <person name="Hitch T.C.A."/>
            <person name="Clavel T."/>
        </authorList>
    </citation>
    <scope>NUCLEOTIDE SEQUENCE [LARGE SCALE GENOMIC DNA]</scope>
    <source>
        <strain evidence="3 4">LKV-178-WT-2C</strain>
    </source>
</reference>
<dbReference type="AlphaFoldDB" id="A0A6I2TSA7"/>